<dbReference type="HOGENOM" id="CLU_1193227_0_0_3"/>
<name>K9VSJ2_9CYAN</name>
<dbReference type="OrthoDB" id="481689at2"/>
<evidence type="ECO:0000313" key="2">
    <source>
        <dbReference type="EMBL" id="AFZ10477.1"/>
    </source>
</evidence>
<dbReference type="EMBL" id="CP003615">
    <property type="protein sequence ID" value="AFZ10477.1"/>
    <property type="molecule type" value="Genomic_DNA"/>
</dbReference>
<organism evidence="2 3">
    <name type="scientific">Phormidium nigroviride PCC 7112</name>
    <dbReference type="NCBI Taxonomy" id="179408"/>
    <lineage>
        <taxon>Bacteria</taxon>
        <taxon>Bacillati</taxon>
        <taxon>Cyanobacteriota</taxon>
        <taxon>Cyanophyceae</taxon>
        <taxon>Oscillatoriophycideae</taxon>
        <taxon>Oscillatoriales</taxon>
        <taxon>Oscillatoriaceae</taxon>
        <taxon>Phormidium</taxon>
    </lineage>
</organism>
<keyword evidence="3" id="KW-1185">Reference proteome</keyword>
<geneLocation type="plasmid" evidence="2 3">
    <name>pOSC7112.01</name>
</geneLocation>
<evidence type="ECO:0000313" key="3">
    <source>
        <dbReference type="Proteomes" id="UP000010478"/>
    </source>
</evidence>
<dbReference type="Proteomes" id="UP000010478">
    <property type="component" value="Plasmid pOSC7112.01"/>
</dbReference>
<accession>K9VSJ2</accession>
<evidence type="ECO:0000256" key="1">
    <source>
        <dbReference type="SAM" id="MobiDB-lite"/>
    </source>
</evidence>
<reference evidence="2 3" key="1">
    <citation type="submission" date="2012-05" db="EMBL/GenBank/DDBJ databases">
        <title>Finished plasmid 1 of genome of Oscillatoria sp. PCC 7112.</title>
        <authorList>
            <consortium name="US DOE Joint Genome Institute"/>
            <person name="Gugger M."/>
            <person name="Coursin T."/>
            <person name="Rippka R."/>
            <person name="Tandeau De Marsac N."/>
            <person name="Huntemann M."/>
            <person name="Wei C.-L."/>
            <person name="Han J."/>
            <person name="Detter J.C."/>
            <person name="Han C."/>
            <person name="Tapia R."/>
            <person name="Davenport K."/>
            <person name="Daligault H."/>
            <person name="Erkkila T."/>
            <person name="Gu W."/>
            <person name="Munk A.C.C."/>
            <person name="Teshima H."/>
            <person name="Xu Y."/>
            <person name="Chain P."/>
            <person name="Chen A."/>
            <person name="Krypides N."/>
            <person name="Mavromatis K."/>
            <person name="Markowitz V."/>
            <person name="Szeto E."/>
            <person name="Ivanova N."/>
            <person name="Mikhailova N."/>
            <person name="Ovchinnikova G."/>
            <person name="Pagani I."/>
            <person name="Pati A."/>
            <person name="Goodwin L."/>
            <person name="Peters L."/>
            <person name="Pitluck S."/>
            <person name="Woyke T."/>
            <person name="Kerfeld C."/>
        </authorList>
    </citation>
    <scope>NUCLEOTIDE SEQUENCE [LARGE SCALE GENOMIC DNA]</scope>
    <source>
        <strain evidence="2 3">PCC 7112</strain>
        <plasmid evidence="2 3">pOSC7112.01</plasmid>
    </source>
</reference>
<keyword evidence="2" id="KW-0614">Plasmid</keyword>
<feature type="region of interest" description="Disordered" evidence="1">
    <location>
        <begin position="191"/>
        <end position="226"/>
    </location>
</feature>
<protein>
    <submittedName>
        <fullName evidence="2">Uncharacterized protein</fullName>
    </submittedName>
</protein>
<dbReference type="RefSeq" id="WP_015211652.1">
    <property type="nucleotide sequence ID" value="NC_019763.1"/>
</dbReference>
<proteinExistence type="predicted"/>
<dbReference type="KEGG" id="oni:Osc7112_6311"/>
<dbReference type="AlphaFoldDB" id="K9VSJ2"/>
<gene>
    <name evidence="2" type="ORF">Osc7112_6311</name>
</gene>
<sequence length="226" mass="25545">MTQLNLLTPELLEEITTHPVKPQSGILEKLKLLAQIGMHRDLIAVLLELTGIPLPLLRYYAGPLVLHKTPWSESIPDWLKTACLSDRLDLIVEEHSNRIVGNYCTSTEVVAYMMGATFEAPLHHSYYNVYMWAAQDTLTRHNRLPNGYNLSELAEFSAVNFDSIQNDYYHLARAIRKSVVRHAASQGWGKRKLSQDKSADADLPTEMVTAKSPKDKSKIEGQLTLF</sequence>